<sequence>MSIILRFRCKDGMFRVNTDSESTFQSVIDQLLPKLPQSNLEEATVSSKPNNDPNSTKKLSSILHESVSDLNLKNGDLLYLNYASTLAAAAATATAAAVVTKAGSNAPTPSASFSSGHGPVKVHQLPVDDKLDLLDGMIQRPISSMCRHGAKGMCEYCSPLPPWDESYRKEHAIKHMSYHAYLKQQMAKFNKKELASSYIAPLENANFAINLNCNEGHQRYPRGICSKCQPSPITLQLQKFRMVDHVEYASHEILDNFINVWRSSGVQRFGYLYGHYEQFEKVPLGIKAVVEAIYEPPQHGELDGLTLQPWEDEKLVDEVAKKLGIYKVGMVFTDLTDSGKRDGTVLCKRHRDSYFLTNLEIIMAARYQVWNPNITKYSATGEFSSKFVTCVISGGLHGEIEPRSYQVSASAESLVKADIITGSTQPSQIFMNENNDTRYVPDIQYSKINEYGLEVKKNAKPTFPGEFLLVSLTDSFPLDPQPMFSNPSTSKSYIVENREFLSHGDDAMEHFQSLSTISKFITENGANLFDFHWLVHTVKLGILNEKEVDLLCLYIKSKNHEDYLKLEESDGWKSLLTILEQNA</sequence>
<evidence type="ECO:0000256" key="8">
    <source>
        <dbReference type="ARBA" id="ARBA00022927"/>
    </source>
</evidence>
<protein>
    <recommendedName>
        <fullName evidence="5">Nuclear protein localization protein 4</fullName>
    </recommendedName>
</protein>
<dbReference type="Pfam" id="PF11543">
    <property type="entry name" value="UN_NPL4"/>
    <property type="match status" value="1"/>
</dbReference>
<evidence type="ECO:0000256" key="6">
    <source>
        <dbReference type="ARBA" id="ARBA00022816"/>
    </source>
</evidence>
<keyword evidence="13" id="KW-1185">Reference proteome</keyword>
<dbReference type="GeneID" id="73381104"/>
<dbReference type="GO" id="GO:0005789">
    <property type="term" value="C:endoplasmic reticulum membrane"/>
    <property type="evidence" value="ECO:0007669"/>
    <property type="project" value="UniProtKB-SubCell"/>
</dbReference>
<dbReference type="Gene3D" id="3.10.20.90">
    <property type="entry name" value="Phosphatidylinositol 3-kinase Catalytic Subunit, Chain A, domain 1"/>
    <property type="match status" value="1"/>
</dbReference>
<evidence type="ECO:0000313" key="12">
    <source>
        <dbReference type="EMBL" id="KAI3403671.2"/>
    </source>
</evidence>
<dbReference type="CDD" id="cd08061">
    <property type="entry name" value="MPN_NPL4"/>
    <property type="match status" value="1"/>
</dbReference>
<evidence type="ECO:0000313" key="13">
    <source>
        <dbReference type="Proteomes" id="UP001202479"/>
    </source>
</evidence>
<dbReference type="GO" id="GO:0031965">
    <property type="term" value="C:nuclear membrane"/>
    <property type="evidence" value="ECO:0007669"/>
    <property type="project" value="UniProtKB-SubCell"/>
</dbReference>
<evidence type="ECO:0000256" key="2">
    <source>
        <dbReference type="ARBA" id="ARBA00004397"/>
    </source>
</evidence>
<evidence type="ECO:0000256" key="4">
    <source>
        <dbReference type="ARBA" id="ARBA00011025"/>
    </source>
</evidence>
<feature type="domain" description="MPN" evidence="11">
    <location>
        <begin position="246"/>
        <end position="383"/>
    </location>
</feature>
<reference evidence="12" key="1">
    <citation type="journal article" date="2022" name="DNA Res.">
        <title>Genome analysis of five recently described species of the CUG-Ser clade uncovers Candida theae as a new hybrid lineage with pathogenic potential in the Candida parapsilosis species complex.</title>
        <authorList>
            <person name="Mixao V."/>
            <person name="Del Olmo V."/>
            <person name="Hegedusova E."/>
            <person name="Saus E."/>
            <person name="Pryszcz L."/>
            <person name="Cillingova A."/>
            <person name="Nosek J."/>
            <person name="Gabaldon T."/>
        </authorList>
    </citation>
    <scope>NUCLEOTIDE SEQUENCE</scope>
    <source>
        <strain evidence="12">CBS 10844</strain>
    </source>
</reference>
<evidence type="ECO:0000256" key="5">
    <source>
        <dbReference type="ARBA" id="ARBA00019709"/>
    </source>
</evidence>
<evidence type="ECO:0000256" key="3">
    <source>
        <dbReference type="ARBA" id="ARBA00004556"/>
    </source>
</evidence>
<name>A0AAI9WWW3_9ASCO</name>
<dbReference type="PROSITE" id="PS50249">
    <property type="entry name" value="MPN"/>
    <property type="match status" value="1"/>
</dbReference>
<comment type="subcellular location">
    <subcellularLocation>
        <location evidence="3">Cytoplasm</location>
        <location evidence="3">Perinuclear region</location>
    </subcellularLocation>
    <subcellularLocation>
        <location evidence="2">Endoplasmic reticulum membrane</location>
        <topology evidence="2">Peripheral membrane protein</topology>
        <orientation evidence="2">Cytoplasmic side</orientation>
    </subcellularLocation>
    <subcellularLocation>
        <location evidence="1">Nucleus membrane</location>
        <topology evidence="1">Peripheral membrane protein</topology>
        <orientation evidence="1">Cytoplasmic side</orientation>
    </subcellularLocation>
</comment>
<dbReference type="InterPro" id="IPR024682">
    <property type="entry name" value="Npl4_Ub-like_dom"/>
</dbReference>
<keyword evidence="8" id="KW-0653">Protein transport</keyword>
<dbReference type="InterPro" id="IPR007717">
    <property type="entry name" value="NPL4_C"/>
</dbReference>
<dbReference type="GO" id="GO:0006511">
    <property type="term" value="P:ubiquitin-dependent protein catabolic process"/>
    <property type="evidence" value="ECO:0007669"/>
    <property type="project" value="InterPro"/>
</dbReference>
<dbReference type="InterPro" id="IPR007716">
    <property type="entry name" value="NPL4_Zn-bd_put"/>
</dbReference>
<accession>A0AAI9WWW3</accession>
<comment type="similarity">
    <text evidence="4">Belongs to the NPL4 family.</text>
</comment>
<dbReference type="GO" id="GO:0031625">
    <property type="term" value="F:ubiquitin protein ligase binding"/>
    <property type="evidence" value="ECO:0007669"/>
    <property type="project" value="TreeGrafter"/>
</dbReference>
<evidence type="ECO:0000259" key="11">
    <source>
        <dbReference type="PROSITE" id="PS50249"/>
    </source>
</evidence>
<keyword evidence="9" id="KW-0811">Translocation</keyword>
<dbReference type="GO" id="GO:0015031">
    <property type="term" value="P:protein transport"/>
    <property type="evidence" value="ECO:0007669"/>
    <property type="project" value="UniProtKB-KW"/>
</dbReference>
<keyword evidence="7" id="KW-0256">Endoplasmic reticulum</keyword>
<dbReference type="GO" id="GO:0048471">
    <property type="term" value="C:perinuclear region of cytoplasm"/>
    <property type="evidence" value="ECO:0007669"/>
    <property type="project" value="UniProtKB-SubCell"/>
</dbReference>
<dbReference type="PIRSF" id="PIRSF010052">
    <property type="entry name" value="Polyub_prc_Npl4"/>
    <property type="match status" value="1"/>
</dbReference>
<dbReference type="InterPro" id="IPR016563">
    <property type="entry name" value="Npl4"/>
</dbReference>
<organism evidence="12 13">
    <name type="scientific">Candida oxycetoniae</name>
    <dbReference type="NCBI Taxonomy" id="497107"/>
    <lineage>
        <taxon>Eukaryota</taxon>
        <taxon>Fungi</taxon>
        <taxon>Dikarya</taxon>
        <taxon>Ascomycota</taxon>
        <taxon>Saccharomycotina</taxon>
        <taxon>Pichiomycetes</taxon>
        <taxon>Debaryomycetaceae</taxon>
        <taxon>Candida/Lodderomyces clade</taxon>
        <taxon>Candida</taxon>
    </lineage>
</organism>
<evidence type="ECO:0000256" key="1">
    <source>
        <dbReference type="ARBA" id="ARBA00004335"/>
    </source>
</evidence>
<dbReference type="Pfam" id="PF05020">
    <property type="entry name" value="zf-NPL4"/>
    <property type="match status" value="1"/>
</dbReference>
<dbReference type="AlphaFoldDB" id="A0AAI9WWW3"/>
<dbReference type="SUPFAM" id="SSF54236">
    <property type="entry name" value="Ubiquitin-like"/>
    <property type="match status" value="1"/>
</dbReference>
<dbReference type="InterPro" id="IPR029071">
    <property type="entry name" value="Ubiquitin-like_domsf"/>
</dbReference>
<keyword evidence="6" id="KW-0509">mRNA transport</keyword>
<evidence type="ECO:0000256" key="7">
    <source>
        <dbReference type="ARBA" id="ARBA00022824"/>
    </source>
</evidence>
<dbReference type="Pfam" id="PF05021">
    <property type="entry name" value="NPL4"/>
    <property type="match status" value="1"/>
</dbReference>
<dbReference type="EMBL" id="JAHUZD010000122">
    <property type="protein sequence ID" value="KAI3403671.2"/>
    <property type="molecule type" value="Genomic_DNA"/>
</dbReference>
<dbReference type="InterPro" id="IPR037518">
    <property type="entry name" value="MPN"/>
</dbReference>
<dbReference type="PANTHER" id="PTHR12710:SF0">
    <property type="entry name" value="NUCLEAR PROTEIN LOCALIZATION PROTEIN 4 HOMOLOG"/>
    <property type="match status" value="1"/>
</dbReference>
<comment type="caution">
    <text evidence="12">The sequence shown here is derived from an EMBL/GenBank/DDBJ whole genome shotgun (WGS) entry which is preliminary data.</text>
</comment>
<gene>
    <name evidence="12" type="ORF">KGF56_003489</name>
</gene>
<evidence type="ECO:0000256" key="9">
    <source>
        <dbReference type="ARBA" id="ARBA00023010"/>
    </source>
</evidence>
<dbReference type="RefSeq" id="XP_049179418.1">
    <property type="nucleotide sequence ID" value="XM_049324826.1"/>
</dbReference>
<comment type="function">
    <text evidence="10">Involved in the import of nuclear-targeted proteins into the nucleus and the export of poly(A) RNA out of the nucleus. Has a role in the endoplasmic reticulum-associated degradation (ERAD) pathway.</text>
</comment>
<dbReference type="PANTHER" id="PTHR12710">
    <property type="entry name" value="NUCLEAR PROTEIN LOCALIZATION 4"/>
    <property type="match status" value="1"/>
</dbReference>
<evidence type="ECO:0000256" key="10">
    <source>
        <dbReference type="ARBA" id="ARBA00024703"/>
    </source>
</evidence>
<proteinExistence type="inferred from homology"/>
<keyword evidence="6" id="KW-0813">Transport</keyword>
<dbReference type="Proteomes" id="UP001202479">
    <property type="component" value="Unassembled WGS sequence"/>
</dbReference>
<dbReference type="GO" id="GO:0043130">
    <property type="term" value="F:ubiquitin binding"/>
    <property type="evidence" value="ECO:0007669"/>
    <property type="project" value="TreeGrafter"/>
</dbReference>
<dbReference type="GO" id="GO:0051028">
    <property type="term" value="P:mRNA transport"/>
    <property type="evidence" value="ECO:0007669"/>
    <property type="project" value="UniProtKB-KW"/>
</dbReference>